<dbReference type="NCBIfam" id="TIGR01031">
    <property type="entry name" value="rpmF_bact"/>
    <property type="match status" value="1"/>
</dbReference>
<evidence type="ECO:0000256" key="5">
    <source>
        <dbReference type="HAMAP-Rule" id="MF_00340"/>
    </source>
</evidence>
<comment type="caution">
    <text evidence="6">The sequence shown here is derived from an EMBL/GenBank/DDBJ whole genome shotgun (WGS) entry which is preliminary data.</text>
</comment>
<dbReference type="GO" id="GO:0015934">
    <property type="term" value="C:large ribosomal subunit"/>
    <property type="evidence" value="ECO:0007669"/>
    <property type="project" value="InterPro"/>
</dbReference>
<evidence type="ECO:0000256" key="2">
    <source>
        <dbReference type="ARBA" id="ARBA00022980"/>
    </source>
</evidence>
<dbReference type="Gene3D" id="1.20.5.640">
    <property type="entry name" value="Single helix bin"/>
    <property type="match status" value="1"/>
</dbReference>
<evidence type="ECO:0000256" key="4">
    <source>
        <dbReference type="ARBA" id="ARBA00035178"/>
    </source>
</evidence>
<dbReference type="Proteomes" id="UP000033869">
    <property type="component" value="Unassembled WGS sequence"/>
</dbReference>
<dbReference type="InterPro" id="IPR011332">
    <property type="entry name" value="Ribosomal_zn-bd"/>
</dbReference>
<reference evidence="6 7" key="1">
    <citation type="journal article" date="2015" name="Nature">
        <title>rRNA introns, odd ribosomes, and small enigmatic genomes across a large radiation of phyla.</title>
        <authorList>
            <person name="Brown C.T."/>
            <person name="Hug L.A."/>
            <person name="Thomas B.C."/>
            <person name="Sharon I."/>
            <person name="Castelle C.J."/>
            <person name="Singh A."/>
            <person name="Wilkins M.J."/>
            <person name="Williams K.H."/>
            <person name="Banfield J.F."/>
        </authorList>
    </citation>
    <scope>NUCLEOTIDE SEQUENCE [LARGE SCALE GENOMIC DNA]</scope>
</reference>
<comment type="similarity">
    <text evidence="1 5">Belongs to the bacterial ribosomal protein bL32 family.</text>
</comment>
<dbReference type="SUPFAM" id="SSF57829">
    <property type="entry name" value="Zn-binding ribosomal proteins"/>
    <property type="match status" value="1"/>
</dbReference>
<gene>
    <name evidence="5" type="primary">rpmF</name>
    <name evidence="6" type="ORF">UU65_C0003G0077</name>
</gene>
<dbReference type="GO" id="GO:0006412">
    <property type="term" value="P:translation"/>
    <property type="evidence" value="ECO:0007669"/>
    <property type="project" value="UniProtKB-UniRule"/>
</dbReference>
<evidence type="ECO:0000313" key="7">
    <source>
        <dbReference type="Proteomes" id="UP000033869"/>
    </source>
</evidence>
<dbReference type="HAMAP" id="MF_00340">
    <property type="entry name" value="Ribosomal_bL32"/>
    <property type="match status" value="1"/>
</dbReference>
<evidence type="ECO:0000313" key="6">
    <source>
        <dbReference type="EMBL" id="KKS09022.1"/>
    </source>
</evidence>
<dbReference type="PANTHER" id="PTHR35534:SF1">
    <property type="entry name" value="LARGE RIBOSOMAL SUBUNIT PROTEIN BL32"/>
    <property type="match status" value="1"/>
</dbReference>
<accession>A0A0G0WAC0</accession>
<proteinExistence type="inferred from homology"/>
<protein>
    <recommendedName>
        <fullName evidence="4 5">Large ribosomal subunit protein bL32</fullName>
    </recommendedName>
</protein>
<dbReference type="GO" id="GO:0003735">
    <property type="term" value="F:structural constituent of ribosome"/>
    <property type="evidence" value="ECO:0007669"/>
    <property type="project" value="InterPro"/>
</dbReference>
<dbReference type="InterPro" id="IPR044957">
    <property type="entry name" value="Ribosomal_bL32_bact"/>
</dbReference>
<dbReference type="EMBL" id="LCBL01000003">
    <property type="protein sequence ID" value="KKS09022.1"/>
    <property type="molecule type" value="Genomic_DNA"/>
</dbReference>
<dbReference type="AlphaFoldDB" id="A0A0G0WAC0"/>
<keyword evidence="3 5" id="KW-0687">Ribonucleoprotein</keyword>
<dbReference type="PANTHER" id="PTHR35534">
    <property type="entry name" value="50S RIBOSOMAL PROTEIN L32"/>
    <property type="match status" value="1"/>
</dbReference>
<sequence length="57" mass="6291">MAVPKKKTSKTRTLKRRSHHTISVSLSTCAQCGEVTASHIICPTCGFYAGKERKEVK</sequence>
<evidence type="ECO:0000256" key="3">
    <source>
        <dbReference type="ARBA" id="ARBA00023274"/>
    </source>
</evidence>
<dbReference type="Pfam" id="PF01783">
    <property type="entry name" value="Ribosomal_L32p"/>
    <property type="match status" value="1"/>
</dbReference>
<dbReference type="InterPro" id="IPR002677">
    <property type="entry name" value="Ribosomal_bL32"/>
</dbReference>
<keyword evidence="2 5" id="KW-0689">Ribosomal protein</keyword>
<evidence type="ECO:0000256" key="1">
    <source>
        <dbReference type="ARBA" id="ARBA00008560"/>
    </source>
</evidence>
<organism evidence="6 7">
    <name type="scientific">candidate division CPR2 bacterium GW2011_GWC1_41_48</name>
    <dbReference type="NCBI Taxonomy" id="1618344"/>
    <lineage>
        <taxon>Bacteria</taxon>
        <taxon>Bacteria division CPR2</taxon>
    </lineage>
</organism>
<name>A0A0G0WAC0_UNCC2</name>